<dbReference type="Proteomes" id="UP000425960">
    <property type="component" value="Chromosome"/>
</dbReference>
<protein>
    <submittedName>
        <fullName evidence="1">Uncharacterized protein</fullName>
    </submittedName>
</protein>
<accession>A0A5K7ZEF5</accession>
<proteinExistence type="predicted"/>
<dbReference type="AlphaFoldDB" id="A0A5K7ZEF5"/>
<dbReference type="EMBL" id="AP021876">
    <property type="protein sequence ID" value="BBO79634.1"/>
    <property type="molecule type" value="Genomic_DNA"/>
</dbReference>
<gene>
    <name evidence="1" type="ORF">DSCO28_02000</name>
</gene>
<dbReference type="KEGG" id="dov:DSCO28_02000"/>
<organism evidence="1 2">
    <name type="scientific">Desulfosarcina ovata subsp. sediminis</name>
    <dbReference type="NCBI Taxonomy" id="885957"/>
    <lineage>
        <taxon>Bacteria</taxon>
        <taxon>Pseudomonadati</taxon>
        <taxon>Thermodesulfobacteriota</taxon>
        <taxon>Desulfobacteria</taxon>
        <taxon>Desulfobacterales</taxon>
        <taxon>Desulfosarcinaceae</taxon>
        <taxon>Desulfosarcina</taxon>
    </lineage>
</organism>
<name>A0A5K7ZEF5_9BACT</name>
<evidence type="ECO:0000313" key="2">
    <source>
        <dbReference type="Proteomes" id="UP000425960"/>
    </source>
</evidence>
<reference evidence="1 2" key="1">
    <citation type="submission" date="2019-11" db="EMBL/GenBank/DDBJ databases">
        <title>Comparative genomics of hydrocarbon-degrading Desulfosarcina strains.</title>
        <authorList>
            <person name="Watanabe M."/>
            <person name="Kojima H."/>
            <person name="Fukui M."/>
        </authorList>
    </citation>
    <scope>NUCLEOTIDE SEQUENCE [LARGE SCALE GENOMIC DNA]</scope>
    <source>
        <strain evidence="1 2">28bB2T</strain>
    </source>
</reference>
<dbReference type="RefSeq" id="WP_155320778.1">
    <property type="nucleotide sequence ID" value="NZ_AP021876.1"/>
</dbReference>
<evidence type="ECO:0000313" key="1">
    <source>
        <dbReference type="EMBL" id="BBO79634.1"/>
    </source>
</evidence>
<sequence>MKSKVISLKFVSDLEEPVGYLMVETDDKKFAIETATQWAKANLGTPFGKVELHQGILDAPDSESETFNGVQIWELPF</sequence>